<dbReference type="Proteomes" id="UP000660262">
    <property type="component" value="Unassembled WGS sequence"/>
</dbReference>
<keyword evidence="3" id="KW-1185">Reference proteome</keyword>
<gene>
    <name evidence="2" type="ORF">PPROV_000351700</name>
</gene>
<accession>A0A830HCG9</accession>
<feature type="region of interest" description="Disordered" evidence="1">
    <location>
        <begin position="1"/>
        <end position="73"/>
    </location>
</feature>
<evidence type="ECO:0000313" key="3">
    <source>
        <dbReference type="Proteomes" id="UP000660262"/>
    </source>
</evidence>
<comment type="caution">
    <text evidence="2">The sequence shown here is derived from an EMBL/GenBank/DDBJ whole genome shotgun (WGS) entry which is preliminary data.</text>
</comment>
<feature type="compositionally biased region" description="Low complexity" evidence="1">
    <location>
        <begin position="1"/>
        <end position="14"/>
    </location>
</feature>
<evidence type="ECO:0000256" key="1">
    <source>
        <dbReference type="SAM" id="MobiDB-lite"/>
    </source>
</evidence>
<name>A0A830HCG9_9CHLO</name>
<sequence>MEGSSSSPSSSSPPEVEPEQTPPPAPQDAPEEEPASASASPPPSQSTPAPEPPPVNRSEEKEEEENGGIGNTDDAYFELAMDAMQAVQDRPNFGAPGGDMRTKVAYEHLNEVANMHKQMEREINMRFTQFKKHLEKLPASGLKVVMDAWKTAHATELAKKRLRTRIFAKMEKYRLKVTFKAWEHDTKLEKEVNNFYRSIITFRPRRLLNIAFDCWLALREEKIRLKQRRARDEEVKVMTTLKIKSVHQKRIYLRHMRKMQGIAFGGLVKNVAMQKRARLCARKVAHACLERYLGDTLAQWFLTVARFRRRRLLLATRTRKMEFATKQAVYGEMWTACMRRRRWDELMERLDRRYAHRLVFKAFQAYVSTVYTLRAHRALVAKQRSTRLARRMIRLWRDVLNRIHERAHQKAINNYYKQWAADLAKDVRTEKLLNRAQRQRLRIVMRAAFGGFAVNVDMCRRRRHQLACAAVHNMRYQRRQFFAAWRTMSGLKASEDLISNAILRWQLRWQIPYVARWVQKHFVVRNKKPHLSKTFARADTFKAESVESERGSGP</sequence>
<protein>
    <recommendedName>
        <fullName evidence="4">Sfi1 spindle body domain-containing protein</fullName>
    </recommendedName>
</protein>
<feature type="compositionally biased region" description="Pro residues" evidence="1">
    <location>
        <begin position="40"/>
        <end position="55"/>
    </location>
</feature>
<proteinExistence type="predicted"/>
<evidence type="ECO:0008006" key="4">
    <source>
        <dbReference type="Google" id="ProtNLM"/>
    </source>
</evidence>
<dbReference type="EMBL" id="BNJQ01000008">
    <property type="protein sequence ID" value="GHP04764.1"/>
    <property type="molecule type" value="Genomic_DNA"/>
</dbReference>
<reference evidence="2" key="1">
    <citation type="submission" date="2020-10" db="EMBL/GenBank/DDBJ databases">
        <title>Unveiling of a novel bifunctional photoreceptor, Dualchrome1, isolated from a cosmopolitan green alga.</title>
        <authorList>
            <person name="Suzuki S."/>
            <person name="Kawachi M."/>
        </authorList>
    </citation>
    <scope>NUCLEOTIDE SEQUENCE</scope>
    <source>
        <strain evidence="2">NIES 2893</strain>
    </source>
</reference>
<organism evidence="2 3">
    <name type="scientific">Pycnococcus provasolii</name>
    <dbReference type="NCBI Taxonomy" id="41880"/>
    <lineage>
        <taxon>Eukaryota</taxon>
        <taxon>Viridiplantae</taxon>
        <taxon>Chlorophyta</taxon>
        <taxon>Pseudoscourfieldiophyceae</taxon>
        <taxon>Pseudoscourfieldiales</taxon>
        <taxon>Pycnococcaceae</taxon>
        <taxon>Pycnococcus</taxon>
    </lineage>
</organism>
<dbReference type="AlphaFoldDB" id="A0A830HCG9"/>
<evidence type="ECO:0000313" key="2">
    <source>
        <dbReference type="EMBL" id="GHP04764.1"/>
    </source>
</evidence>